<dbReference type="Proteomes" id="UP000076078">
    <property type="component" value="Unassembled WGS sequence"/>
</dbReference>
<evidence type="ECO:0000256" key="3">
    <source>
        <dbReference type="ARBA" id="ARBA00022692"/>
    </source>
</evidence>
<keyword evidence="3 6" id="KW-0812">Transmembrane</keyword>
<evidence type="ECO:0000256" key="5">
    <source>
        <dbReference type="ARBA" id="ARBA00023136"/>
    </source>
</evidence>
<dbReference type="InParanoid" id="A0A151Z471"/>
<evidence type="ECO:0000256" key="2">
    <source>
        <dbReference type="ARBA" id="ARBA00022448"/>
    </source>
</evidence>
<dbReference type="EMBL" id="LODT01000048">
    <property type="protein sequence ID" value="KYQ88762.1"/>
    <property type="molecule type" value="Genomic_DNA"/>
</dbReference>
<keyword evidence="4" id="KW-0677">Repeat</keyword>
<dbReference type="InterPro" id="IPR018108">
    <property type="entry name" value="MCP_transmembrane"/>
</dbReference>
<dbReference type="PROSITE" id="PS50920">
    <property type="entry name" value="SOLCAR"/>
    <property type="match status" value="3"/>
</dbReference>
<evidence type="ECO:0000313" key="8">
    <source>
        <dbReference type="EMBL" id="KYQ88762.1"/>
    </source>
</evidence>
<evidence type="ECO:0000313" key="9">
    <source>
        <dbReference type="Proteomes" id="UP000076078"/>
    </source>
</evidence>
<protein>
    <submittedName>
        <fullName evidence="8">Mitochondrial substrate carrier family protein</fullName>
    </submittedName>
</protein>
<sequence length="312" mass="35268">MVQQKSSTTNKNNNVFVEIISGSLSGALTRFLIAPLDVVKIRFQLQHSPKVNSNTTTTLNQPIKLKYSGIVQSIRDIVKEEGLRSLWKGNLSAEFLWISYGCVQFTSYHYLVKLLDPHSLETNTKPSSYISLVSGACAGVMSTVVSYPFDIIRTNIVSTHTHTTITKTYQDIKLKSNNGYRSMFKGLNSSLLQIVPQMALQFMFYESSKHFLSHGQKRFDKEHPTLQFVCGALSGSLSKFFVLPFDVVKKRLQVSHQPITIFQQFSNLYHIEGFKSFFKGATPSLLKAGLSSALSFMFYEQVKLYITHSIFK</sequence>
<dbReference type="PRINTS" id="PR00926">
    <property type="entry name" value="MITOCARRIER"/>
</dbReference>
<name>A0A151Z471_TIELA</name>
<organism evidence="8 9">
    <name type="scientific">Tieghemostelium lacteum</name>
    <name type="common">Slime mold</name>
    <name type="synonym">Dictyostelium lacteum</name>
    <dbReference type="NCBI Taxonomy" id="361077"/>
    <lineage>
        <taxon>Eukaryota</taxon>
        <taxon>Amoebozoa</taxon>
        <taxon>Evosea</taxon>
        <taxon>Eumycetozoa</taxon>
        <taxon>Dictyostelia</taxon>
        <taxon>Dictyosteliales</taxon>
        <taxon>Raperosteliaceae</taxon>
        <taxon>Tieghemostelium</taxon>
    </lineage>
</organism>
<feature type="repeat" description="Solcar" evidence="6">
    <location>
        <begin position="126"/>
        <end position="211"/>
    </location>
</feature>
<evidence type="ECO:0000256" key="6">
    <source>
        <dbReference type="PROSITE-ProRule" id="PRU00282"/>
    </source>
</evidence>
<keyword evidence="2 7" id="KW-0813">Transport</keyword>
<comment type="similarity">
    <text evidence="7">Belongs to the mitochondrial carrier (TC 2.A.29) family.</text>
</comment>
<dbReference type="SUPFAM" id="SSF103506">
    <property type="entry name" value="Mitochondrial carrier"/>
    <property type="match status" value="1"/>
</dbReference>
<accession>A0A151Z471</accession>
<feature type="repeat" description="Solcar" evidence="6">
    <location>
        <begin position="222"/>
        <end position="305"/>
    </location>
</feature>
<dbReference type="OMA" id="MYVCYGA"/>
<dbReference type="STRING" id="361077.A0A151Z471"/>
<feature type="repeat" description="Solcar" evidence="6">
    <location>
        <begin position="13"/>
        <end position="114"/>
    </location>
</feature>
<dbReference type="InterPro" id="IPR023395">
    <property type="entry name" value="MCP_dom_sf"/>
</dbReference>
<dbReference type="OrthoDB" id="18574at2759"/>
<dbReference type="PANTHER" id="PTHR24089">
    <property type="entry name" value="SOLUTE CARRIER FAMILY 25"/>
    <property type="match status" value="1"/>
</dbReference>
<keyword evidence="9" id="KW-1185">Reference proteome</keyword>
<dbReference type="GO" id="GO:0016020">
    <property type="term" value="C:membrane"/>
    <property type="evidence" value="ECO:0007669"/>
    <property type="project" value="UniProtKB-SubCell"/>
</dbReference>
<dbReference type="FunCoup" id="A0A151Z471">
    <property type="interactions" value="150"/>
</dbReference>
<evidence type="ECO:0000256" key="7">
    <source>
        <dbReference type="RuleBase" id="RU000488"/>
    </source>
</evidence>
<dbReference type="GO" id="GO:0055085">
    <property type="term" value="P:transmembrane transport"/>
    <property type="evidence" value="ECO:0007669"/>
    <property type="project" value="InterPro"/>
</dbReference>
<comment type="caution">
    <text evidence="8">The sequence shown here is derived from an EMBL/GenBank/DDBJ whole genome shotgun (WGS) entry which is preliminary data.</text>
</comment>
<proteinExistence type="inferred from homology"/>
<evidence type="ECO:0000256" key="1">
    <source>
        <dbReference type="ARBA" id="ARBA00004141"/>
    </source>
</evidence>
<evidence type="ECO:0000256" key="4">
    <source>
        <dbReference type="ARBA" id="ARBA00022737"/>
    </source>
</evidence>
<comment type="subcellular location">
    <subcellularLocation>
        <location evidence="1">Membrane</location>
        <topology evidence="1">Multi-pass membrane protein</topology>
    </subcellularLocation>
</comment>
<dbReference type="Pfam" id="PF00153">
    <property type="entry name" value="Mito_carr"/>
    <property type="match status" value="3"/>
</dbReference>
<dbReference type="AlphaFoldDB" id="A0A151Z471"/>
<keyword evidence="5 6" id="KW-0472">Membrane</keyword>
<reference evidence="8 9" key="1">
    <citation type="submission" date="2015-12" db="EMBL/GenBank/DDBJ databases">
        <title>Dictyostelia acquired genes for synthesis and detection of signals that induce cell-type specialization by lateral gene transfer from prokaryotes.</title>
        <authorList>
            <person name="Gloeckner G."/>
            <person name="Schaap P."/>
        </authorList>
    </citation>
    <scope>NUCLEOTIDE SEQUENCE [LARGE SCALE GENOMIC DNA]</scope>
    <source>
        <strain evidence="8 9">TK</strain>
    </source>
</reference>
<dbReference type="InterPro" id="IPR002067">
    <property type="entry name" value="MCP"/>
</dbReference>
<dbReference type="Gene3D" id="1.50.40.10">
    <property type="entry name" value="Mitochondrial carrier domain"/>
    <property type="match status" value="1"/>
</dbReference>
<gene>
    <name evidence="8" type="ORF">DLAC_10795</name>
</gene>